<accession>A0A9X0UGA8</accession>
<name>A0A9X0UGA8_9PROT</name>
<keyword evidence="7" id="KW-1185">Reference proteome</keyword>
<dbReference type="Gene3D" id="3.40.50.720">
    <property type="entry name" value="NAD(P)-binding Rossmann-like Domain"/>
    <property type="match status" value="1"/>
</dbReference>
<dbReference type="GO" id="GO:0016491">
    <property type="term" value="F:oxidoreductase activity"/>
    <property type="evidence" value="ECO:0007669"/>
    <property type="project" value="UniProtKB-KW"/>
</dbReference>
<keyword evidence="4" id="KW-1133">Transmembrane helix</keyword>
<organism evidence="6 7">
    <name type="scientific">Siccirubricoccus deserti</name>
    <dbReference type="NCBI Taxonomy" id="2013562"/>
    <lineage>
        <taxon>Bacteria</taxon>
        <taxon>Pseudomonadati</taxon>
        <taxon>Pseudomonadota</taxon>
        <taxon>Alphaproteobacteria</taxon>
        <taxon>Acetobacterales</taxon>
        <taxon>Roseomonadaceae</taxon>
        <taxon>Siccirubricoccus</taxon>
    </lineage>
</organism>
<dbReference type="PANTHER" id="PTHR44196:SF1">
    <property type="entry name" value="DEHYDROGENASE_REDUCTASE SDR FAMILY MEMBER 7B"/>
    <property type="match status" value="1"/>
</dbReference>
<dbReference type="SUPFAM" id="SSF51735">
    <property type="entry name" value="NAD(P)-binding Rossmann-fold domains"/>
    <property type="match status" value="1"/>
</dbReference>
<evidence type="ECO:0000256" key="1">
    <source>
        <dbReference type="ARBA" id="ARBA00006484"/>
    </source>
</evidence>
<dbReference type="NCBIfam" id="NF005495">
    <property type="entry name" value="PRK07109.1"/>
    <property type="match status" value="1"/>
</dbReference>
<dbReference type="InterPro" id="IPR057326">
    <property type="entry name" value="KR_dom"/>
</dbReference>
<dbReference type="GO" id="GO:0016020">
    <property type="term" value="C:membrane"/>
    <property type="evidence" value="ECO:0007669"/>
    <property type="project" value="TreeGrafter"/>
</dbReference>
<keyword evidence="2" id="KW-0560">Oxidoreductase</keyword>
<dbReference type="PRINTS" id="PR00080">
    <property type="entry name" value="SDRFAMILY"/>
</dbReference>
<evidence type="ECO:0000256" key="3">
    <source>
        <dbReference type="RuleBase" id="RU000363"/>
    </source>
</evidence>
<dbReference type="PROSITE" id="PS00061">
    <property type="entry name" value="ADH_SHORT"/>
    <property type="match status" value="1"/>
</dbReference>
<dbReference type="AlphaFoldDB" id="A0A9X0UGA8"/>
<dbReference type="EMBL" id="JACOMF010000075">
    <property type="protein sequence ID" value="MBC4018733.1"/>
    <property type="molecule type" value="Genomic_DNA"/>
</dbReference>
<dbReference type="RefSeq" id="WP_186773473.1">
    <property type="nucleotide sequence ID" value="NZ_JACOMF010000075.1"/>
</dbReference>
<dbReference type="InterPro" id="IPR002347">
    <property type="entry name" value="SDR_fam"/>
</dbReference>
<comment type="caution">
    <text evidence="6">The sequence shown here is derived from an EMBL/GenBank/DDBJ whole genome shotgun (WGS) entry which is preliminary data.</text>
</comment>
<evidence type="ECO:0000256" key="2">
    <source>
        <dbReference type="ARBA" id="ARBA00023002"/>
    </source>
</evidence>
<evidence type="ECO:0000313" key="7">
    <source>
        <dbReference type="Proteomes" id="UP000600101"/>
    </source>
</evidence>
<evidence type="ECO:0000313" key="6">
    <source>
        <dbReference type="EMBL" id="MBC4018733.1"/>
    </source>
</evidence>
<gene>
    <name evidence="6" type="ORF">H7965_26085</name>
</gene>
<reference evidence="6" key="1">
    <citation type="submission" date="2020-08" db="EMBL/GenBank/DDBJ databases">
        <authorList>
            <person name="Hu Y."/>
            <person name="Nguyen S.V."/>
            <person name="Li F."/>
            <person name="Fanning S."/>
        </authorList>
    </citation>
    <scope>NUCLEOTIDE SEQUENCE</scope>
    <source>
        <strain evidence="6">SYSU D8009</strain>
    </source>
</reference>
<dbReference type="PRINTS" id="PR00081">
    <property type="entry name" value="GDHRDH"/>
</dbReference>
<dbReference type="InterPro" id="IPR020904">
    <property type="entry name" value="Sc_DH/Rdtase_CS"/>
</dbReference>
<proteinExistence type="inferred from homology"/>
<dbReference type="Proteomes" id="UP000600101">
    <property type="component" value="Unassembled WGS sequence"/>
</dbReference>
<dbReference type="Pfam" id="PF00106">
    <property type="entry name" value="adh_short"/>
    <property type="match status" value="1"/>
</dbReference>
<dbReference type="InterPro" id="IPR036291">
    <property type="entry name" value="NAD(P)-bd_dom_sf"/>
</dbReference>
<feature type="transmembrane region" description="Helical" evidence="4">
    <location>
        <begin position="310"/>
        <end position="332"/>
    </location>
</feature>
<keyword evidence="4" id="KW-0472">Membrane</keyword>
<evidence type="ECO:0000256" key="4">
    <source>
        <dbReference type="SAM" id="Phobius"/>
    </source>
</evidence>
<keyword evidence="4" id="KW-0812">Transmembrane</keyword>
<evidence type="ECO:0000259" key="5">
    <source>
        <dbReference type="SMART" id="SM00822"/>
    </source>
</evidence>
<dbReference type="PANTHER" id="PTHR44196">
    <property type="entry name" value="DEHYDROGENASE/REDUCTASE SDR FAMILY MEMBER 7B"/>
    <property type="match status" value="1"/>
</dbReference>
<sequence length="346" mass="36425">MTRPGTATGSVVITGASAGVGRAVATAFGRRGWNVGLIARGEERLERARQEVEALGGRALVLPADVAQETAVQAAADRAAAAFGGIDVWVNGAMVTVYSVVEHMSADEIRRVTEVTYLGAVHGTLAALRHMRRQEGRGTIVQVGSALGYRAIPLQAAYCGAKFAIRGFTDALRCELLRERSRIRLTMVQLPAVNTPQFGWARSRLPRRPQPVPPIHQPEAVAEAIYRAALDAPRELWVGGPTVQAILGAMLAPGLLDRILAKRAYEGQMTPEPALAGAPDNLLGPVPGEQGVHGRFDARARQGVVSVDPAALRAGLGAAALAAVLGLIAALGSSGWSLRRHRGPLP</sequence>
<comment type="similarity">
    <text evidence="1 3">Belongs to the short-chain dehydrogenases/reductases (SDR) family.</text>
</comment>
<dbReference type="SMART" id="SM00822">
    <property type="entry name" value="PKS_KR"/>
    <property type="match status" value="1"/>
</dbReference>
<protein>
    <submittedName>
        <fullName evidence="6">SDR family oxidoreductase</fullName>
    </submittedName>
</protein>
<feature type="domain" description="Ketoreductase" evidence="5">
    <location>
        <begin position="9"/>
        <end position="196"/>
    </location>
</feature>